<evidence type="ECO:0000256" key="1">
    <source>
        <dbReference type="ARBA" id="ARBA00022729"/>
    </source>
</evidence>
<evidence type="ECO:0000256" key="2">
    <source>
        <dbReference type="SAM" id="SignalP"/>
    </source>
</evidence>
<accession>A0A6N9NGX7</accession>
<dbReference type="SUPFAM" id="SSF49899">
    <property type="entry name" value="Concanavalin A-like lectins/glucanases"/>
    <property type="match status" value="3"/>
</dbReference>
<dbReference type="PANTHER" id="PTHR23282:SF101">
    <property type="entry name" value="MAM DOMAIN-CONTAINING PROTEIN"/>
    <property type="match status" value="1"/>
</dbReference>
<dbReference type="Pfam" id="PF00629">
    <property type="entry name" value="MAM"/>
    <property type="match status" value="3"/>
</dbReference>
<dbReference type="InterPro" id="IPR000998">
    <property type="entry name" value="MAM_dom"/>
</dbReference>
<reference evidence="4 5" key="1">
    <citation type="submission" date="2019-12" db="EMBL/GenBank/DDBJ databases">
        <authorList>
            <person name="Zhao J."/>
        </authorList>
    </citation>
    <scope>NUCLEOTIDE SEQUENCE [LARGE SCALE GENOMIC DNA]</scope>
    <source>
        <strain evidence="4 5">S-15</strain>
    </source>
</reference>
<dbReference type="Proteomes" id="UP000470771">
    <property type="component" value="Unassembled WGS sequence"/>
</dbReference>
<dbReference type="PROSITE" id="PS50060">
    <property type="entry name" value="MAM_2"/>
    <property type="match status" value="3"/>
</dbReference>
<protein>
    <submittedName>
        <fullName evidence="4">T9SS type A sorting domain-containing protein</fullName>
    </submittedName>
</protein>
<dbReference type="CDD" id="cd06263">
    <property type="entry name" value="MAM"/>
    <property type="match status" value="2"/>
</dbReference>
<dbReference type="GO" id="GO:0004553">
    <property type="term" value="F:hydrolase activity, hydrolyzing O-glycosyl compounds"/>
    <property type="evidence" value="ECO:0007669"/>
    <property type="project" value="UniProtKB-ARBA"/>
</dbReference>
<feature type="domain" description="MAM" evidence="3">
    <location>
        <begin position="634"/>
        <end position="812"/>
    </location>
</feature>
<dbReference type="NCBIfam" id="TIGR04183">
    <property type="entry name" value="Por_Secre_tail"/>
    <property type="match status" value="1"/>
</dbReference>
<dbReference type="InterPro" id="IPR051560">
    <property type="entry name" value="MAM_domain-containing"/>
</dbReference>
<dbReference type="Pfam" id="PF18962">
    <property type="entry name" value="Por_Secre_tail"/>
    <property type="match status" value="1"/>
</dbReference>
<dbReference type="Gene3D" id="2.60.120.260">
    <property type="entry name" value="Galactose-binding domain-like"/>
    <property type="match status" value="1"/>
</dbReference>
<dbReference type="RefSeq" id="WP_160631895.1">
    <property type="nucleotide sequence ID" value="NZ_WWNE01000004.1"/>
</dbReference>
<dbReference type="Gene3D" id="2.60.120.200">
    <property type="match status" value="3"/>
</dbReference>
<gene>
    <name evidence="4" type="ORF">GQN54_03110</name>
</gene>
<keyword evidence="1 2" id="KW-0732">Signal</keyword>
<dbReference type="GO" id="GO:0005975">
    <property type="term" value="P:carbohydrate metabolic process"/>
    <property type="evidence" value="ECO:0007669"/>
    <property type="project" value="UniProtKB-ARBA"/>
</dbReference>
<comment type="caution">
    <text evidence="4">The sequence shown here is derived from an EMBL/GenBank/DDBJ whole genome shotgun (WGS) entry which is preliminary data.</text>
</comment>
<dbReference type="InterPro" id="IPR013320">
    <property type="entry name" value="ConA-like_dom_sf"/>
</dbReference>
<dbReference type="AlphaFoldDB" id="A0A6N9NGX7"/>
<feature type="domain" description="MAM" evidence="3">
    <location>
        <begin position="341"/>
        <end position="509"/>
    </location>
</feature>
<evidence type="ECO:0000313" key="4">
    <source>
        <dbReference type="EMBL" id="NBG65089.1"/>
    </source>
</evidence>
<name>A0A6N9NGX7_9FLAO</name>
<evidence type="ECO:0000259" key="3">
    <source>
        <dbReference type="PROSITE" id="PS50060"/>
    </source>
</evidence>
<organism evidence="4 5">
    <name type="scientific">Acidiluteibacter ferrifornacis</name>
    <dbReference type="NCBI Taxonomy" id="2692424"/>
    <lineage>
        <taxon>Bacteria</taxon>
        <taxon>Pseudomonadati</taxon>
        <taxon>Bacteroidota</taxon>
        <taxon>Flavobacteriia</taxon>
        <taxon>Flavobacteriales</taxon>
        <taxon>Cryomorphaceae</taxon>
        <taxon>Acidiluteibacter</taxon>
    </lineage>
</organism>
<feature type="chain" id="PRO_5026680311" evidence="2">
    <location>
        <begin position="20"/>
        <end position="1170"/>
    </location>
</feature>
<dbReference type="EMBL" id="WWNE01000004">
    <property type="protein sequence ID" value="NBG65089.1"/>
    <property type="molecule type" value="Genomic_DNA"/>
</dbReference>
<sequence length="1170" mass="130810">MRAFTLTLLLVLISNICFSQTTLFSEDFEGSSVKFRSYAAVNQVASWSSNSSLYKSGQKSYRGVVTFNDTLFLESNTFSTVGYTGVNLYFSQICKVGNLDKARLQYSLDSGRTWIYVNNAEYRGQSTFNQYAFNATSYPIWTASQPTLTPTNTWWMNEEFNISSIANVPHAKIRFVLTDGDFNGPSGNYGWLLDNVTIKGANCELDPPILTNATTITGDTSQTYPIQLAVDIFDSTGVQSAKVFYTVNGSALDSISLKNPLFDHWVGNFPLFNSGDTVCYYFQATDNTSCGNKIQLPSSQCYQFVVLFPTISCITPPVNTYPYIQSFSNLIRGVSDLAPNGWENETTDDRDWYVDTVLSGSYRPLTDNTGGGNQKYLYVDNTLTTTNSTANIISPCFDLKVNRDYLLEFYLHQWGYPNKSFNIDVFANNTWILNVLDSIVGNQGSNWNKRTINLSAYSGQTIKIRFRAKSLLTAGGGGMAVDDFRITEYPFANTSIESFITPIQPECITASFQDVSVVVVNNGVIQTDTIPMAYQVNTGPIIRDTLFGNIGYFGKQTFIFSQSALIDRNIKNEILAWTEVRNDYDPTNDTLKIALIENPIVSNYPYNNNFDHFVKSNGYPWYRGIMDPGVFYDGWHNEGSIFNTSNKQLNWVVYSGSTASGGTGPSQDQNSTGNGNYIYIESSPNGTRNDTLATLVSPCIDLTNKLKPILTFWYHMYGHYMGSLSLDVYSNGNWVLDVMPKLSGDKGDQWFKQTVDLSAFQNQAIVLRFRGALKDGLSYSDMAIDNLTITNDAIVDLALEKINISNFQACVPNPGQTVSFDIKNNSNLIIHDIPLAYTLNNGTIIRDTISGPLAIQATYSYTLPQSVSFLNNYNNQLKFWVEHHLDSIPTNDTLYQTITTNSLITQLPYFENFDSFTMGAKEMYNFGWENNLNLDLHNWWIHSDTTPTALTGPAGDHTSGNGKYFYIQSDGYKNTYSMLMSPCIDLTNALTPNLEFWYNMNGTDVGKLRVDLMNNGSYIRDIIPPIVGNQGAGWHSKSVSLAGYTGQVRVVFNGEVPFSSGTIRGDIAIDDVLISELPIGINEQGEEVKISAIYPNPTNGNAFININTMYSQKIVLTISDVRGRQVEQRTVDLIEGQQRLELMTNNYEKGVYIIQLSQTDRVTTRRLVVK</sequence>
<dbReference type="PANTHER" id="PTHR23282">
    <property type="entry name" value="APICAL ENDOSOMAL GLYCOPROTEIN PRECURSOR"/>
    <property type="match status" value="1"/>
</dbReference>
<evidence type="ECO:0000313" key="5">
    <source>
        <dbReference type="Proteomes" id="UP000470771"/>
    </source>
</evidence>
<proteinExistence type="predicted"/>
<feature type="signal peptide" evidence="2">
    <location>
        <begin position="1"/>
        <end position="19"/>
    </location>
</feature>
<dbReference type="GO" id="GO:0016020">
    <property type="term" value="C:membrane"/>
    <property type="evidence" value="ECO:0007669"/>
    <property type="project" value="InterPro"/>
</dbReference>
<keyword evidence="5" id="KW-1185">Reference proteome</keyword>
<dbReference type="InterPro" id="IPR026444">
    <property type="entry name" value="Secre_tail"/>
</dbReference>
<feature type="domain" description="MAM" evidence="3">
    <location>
        <begin position="912"/>
        <end position="1084"/>
    </location>
</feature>
<dbReference type="SMART" id="SM00137">
    <property type="entry name" value="MAM"/>
    <property type="match status" value="2"/>
</dbReference>